<accession>A0ABP8V840</accession>
<evidence type="ECO:0000313" key="1">
    <source>
        <dbReference type="EMBL" id="GAA4652134.1"/>
    </source>
</evidence>
<dbReference type="RefSeq" id="WP_345198641.1">
    <property type="nucleotide sequence ID" value="NZ_BAABFL010000469.1"/>
</dbReference>
<comment type="caution">
    <text evidence="1">The sequence shown here is derived from an EMBL/GenBank/DDBJ whole genome shotgun (WGS) entry which is preliminary data.</text>
</comment>
<dbReference type="EMBL" id="BAABFL010000469">
    <property type="protein sequence ID" value="GAA4652134.1"/>
    <property type="molecule type" value="Genomic_DNA"/>
</dbReference>
<gene>
    <name evidence="1" type="ORF">GCM10023116_44180</name>
</gene>
<evidence type="ECO:0008006" key="3">
    <source>
        <dbReference type="Google" id="ProtNLM"/>
    </source>
</evidence>
<dbReference type="Proteomes" id="UP001500604">
    <property type="component" value="Unassembled WGS sequence"/>
</dbReference>
<keyword evidence="2" id="KW-1185">Reference proteome</keyword>
<reference evidence="2" key="1">
    <citation type="journal article" date="2019" name="Int. J. Syst. Evol. Microbiol.">
        <title>The Global Catalogue of Microorganisms (GCM) 10K type strain sequencing project: providing services to taxonomists for standard genome sequencing and annotation.</title>
        <authorList>
            <consortium name="The Broad Institute Genomics Platform"/>
            <consortium name="The Broad Institute Genome Sequencing Center for Infectious Disease"/>
            <person name="Wu L."/>
            <person name="Ma J."/>
        </authorList>
    </citation>
    <scope>NUCLEOTIDE SEQUENCE [LARGE SCALE GENOMIC DNA]</scope>
    <source>
        <strain evidence="2">JCM 17805</strain>
    </source>
</reference>
<name>A0ABP8V840_9GAMM</name>
<protein>
    <recommendedName>
        <fullName evidence="3">Calpain catalytic domain-containing protein</fullName>
    </recommendedName>
</protein>
<organism evidence="1 2">
    <name type="scientific">Kistimonas scapharcae</name>
    <dbReference type="NCBI Taxonomy" id="1036133"/>
    <lineage>
        <taxon>Bacteria</taxon>
        <taxon>Pseudomonadati</taxon>
        <taxon>Pseudomonadota</taxon>
        <taxon>Gammaproteobacteria</taxon>
        <taxon>Oceanospirillales</taxon>
        <taxon>Endozoicomonadaceae</taxon>
        <taxon>Kistimonas</taxon>
    </lineage>
</organism>
<sequence length="319" mass="36091">MASIVSHHGPKALYSVQSDQERAHLKARLRQYELRVVGTAESYFQEQRLTHMRDNLSKGDAFFNRYRFFRFISRVIRLFLPTRVYMTVPVVDRQDPPIQPTNAKHVLVSDAMLVDSLGFNSNDCRYVDQSEKPLFDAREQGLPNQRDVVQSDSRDTCCILSAALAYCRTRNGRERFETLFKDNGDNTVTVRLWNTYTCKPVSIVVSKDRPLTPSGHDVYSFNNASNVVWPGIFEKAVHGLRLLMLSQINEDERSADSVARINAEAAKPQLLSDRKQNVLDYINVFEGLSYLPPIGVGSDAAGGAVVAWVDEFIEVKLIG</sequence>
<evidence type="ECO:0000313" key="2">
    <source>
        <dbReference type="Proteomes" id="UP001500604"/>
    </source>
</evidence>
<proteinExistence type="predicted"/>